<dbReference type="InterPro" id="IPR001509">
    <property type="entry name" value="Epimerase_deHydtase"/>
</dbReference>
<evidence type="ECO:0000259" key="1">
    <source>
        <dbReference type="Pfam" id="PF01370"/>
    </source>
</evidence>
<sequence>MTRVLVTGGTGYVGARLAAGLACRAGTEVVVTTRNTPACLDYLPDARVVQVDYADPTTLRPAMEGVDCVFHLAAANEIVCGQNHQRAVRDNVLDALNVLDAAVEAGVGRFVNFSTAHVYGVLDGRITENSPTNPIHPYAITHLAFEHFLRLRDSRGEIEGVNIRLSNAVGAPQHAAVDRWTLVANDLCRMAVTLGALRLKSDGTQGRDFVALSDVVRIAIALAEVPRDRLGDGTVNLGSGQTTTVGDLARMVQAAFRARTGREIAIHLGPTAAATGASLEFAVDRLQALGLGPKTPLEDEVEALLSACFRFFAD</sequence>
<accession>A0ABY8Q7C8</accession>
<dbReference type="EMBL" id="CP124535">
    <property type="protein sequence ID" value="WGV15996.1"/>
    <property type="molecule type" value="Genomic_DNA"/>
</dbReference>
<keyword evidence="3" id="KW-1185">Reference proteome</keyword>
<dbReference type="Pfam" id="PF01370">
    <property type="entry name" value="Epimerase"/>
    <property type="match status" value="1"/>
</dbReference>
<name>A0ABY8Q7C8_9RHOB</name>
<dbReference type="Proteomes" id="UP001230978">
    <property type="component" value="Chromosome"/>
</dbReference>
<dbReference type="PANTHER" id="PTHR43245">
    <property type="entry name" value="BIFUNCTIONAL POLYMYXIN RESISTANCE PROTEIN ARNA"/>
    <property type="match status" value="1"/>
</dbReference>
<feature type="domain" description="NAD-dependent epimerase/dehydratase" evidence="1">
    <location>
        <begin position="4"/>
        <end position="238"/>
    </location>
</feature>
<dbReference type="SUPFAM" id="SSF51735">
    <property type="entry name" value="NAD(P)-binding Rossmann-fold domains"/>
    <property type="match status" value="1"/>
</dbReference>
<reference evidence="2 3" key="1">
    <citation type="submission" date="2023-04" db="EMBL/GenBank/DDBJ databases">
        <title>YMD61, complete Genome.</title>
        <authorList>
            <person name="Zhang J."/>
        </authorList>
    </citation>
    <scope>NUCLEOTIDE SEQUENCE [LARGE SCALE GENOMIC DNA]</scope>
    <source>
        <strain evidence="2 3">YMD61</strain>
    </source>
</reference>
<proteinExistence type="predicted"/>
<dbReference type="PANTHER" id="PTHR43245:SF23">
    <property type="entry name" value="NAD(P)-BINDING DOMAIN-CONTAINING PROTEIN"/>
    <property type="match status" value="1"/>
</dbReference>
<gene>
    <name evidence="2" type="ORF">QF092_17355</name>
</gene>
<dbReference type="InterPro" id="IPR050177">
    <property type="entry name" value="Lipid_A_modif_metabolic_enz"/>
</dbReference>
<dbReference type="RefSeq" id="WP_281465905.1">
    <property type="nucleotide sequence ID" value="NZ_CP124535.1"/>
</dbReference>
<dbReference type="Gene3D" id="3.40.50.720">
    <property type="entry name" value="NAD(P)-binding Rossmann-like Domain"/>
    <property type="match status" value="1"/>
</dbReference>
<evidence type="ECO:0000313" key="2">
    <source>
        <dbReference type="EMBL" id="WGV15996.1"/>
    </source>
</evidence>
<evidence type="ECO:0000313" key="3">
    <source>
        <dbReference type="Proteomes" id="UP001230978"/>
    </source>
</evidence>
<protein>
    <submittedName>
        <fullName evidence="2">NAD(P)-dependent oxidoreductase</fullName>
    </submittedName>
</protein>
<dbReference type="InterPro" id="IPR036291">
    <property type="entry name" value="NAD(P)-bd_dom_sf"/>
</dbReference>
<dbReference type="CDD" id="cd08946">
    <property type="entry name" value="SDR_e"/>
    <property type="match status" value="1"/>
</dbReference>
<organism evidence="2 3">
    <name type="scientific">Fuscovulum ytuae</name>
    <dbReference type="NCBI Taxonomy" id="3042299"/>
    <lineage>
        <taxon>Bacteria</taxon>
        <taxon>Pseudomonadati</taxon>
        <taxon>Pseudomonadota</taxon>
        <taxon>Alphaproteobacteria</taxon>
        <taxon>Rhodobacterales</taxon>
        <taxon>Paracoccaceae</taxon>
        <taxon>Fuscovulum</taxon>
    </lineage>
</organism>